<dbReference type="EMBL" id="AP012032">
    <property type="protein sequence ID" value="BAK11079.1"/>
    <property type="molecule type" value="Genomic_DNA"/>
</dbReference>
<dbReference type="eggNOG" id="COG4572">
    <property type="taxonomic scope" value="Bacteria"/>
</dbReference>
<gene>
    <name evidence="1" type="primary">chaB</name>
    <name evidence="1" type="ordered locus">PAJ_0999</name>
</gene>
<dbReference type="InterPro" id="IPR009317">
    <property type="entry name" value="ChaB"/>
</dbReference>
<dbReference type="Proteomes" id="UP000006690">
    <property type="component" value="Chromosome"/>
</dbReference>
<evidence type="ECO:0000313" key="1">
    <source>
        <dbReference type="EMBL" id="BAK11079.1"/>
    </source>
</evidence>
<reference evidence="2" key="1">
    <citation type="journal article" date="2012" name="Appl. Microbiol. Biotechnol.">
        <title>The complete genome sequence of Pantoea ananatis AJ13355, an organism with great biotechnological potential.</title>
        <authorList>
            <person name="Hara Y."/>
            <person name="Kadotani N."/>
            <person name="Izui H."/>
            <person name="Katashkina J.I."/>
            <person name="Kuvaeva T.M."/>
            <person name="Andreeva I.G."/>
            <person name="Golubeva L.I."/>
            <person name="Malko D.B."/>
            <person name="Makeev V.J."/>
            <person name="Mashko S.V."/>
            <person name="Kozlov Y.I."/>
        </authorList>
    </citation>
    <scope>NUCLEOTIDE SEQUENCE [LARGE SCALE GENOMIC DNA]</scope>
    <source>
        <strain evidence="2">AJ13355</strain>
    </source>
</reference>
<proteinExistence type="predicted"/>
<name>A0A0H3KV61_PANAA</name>
<dbReference type="Gene3D" id="1.10.1740.70">
    <property type="entry name" value="ChaB"/>
    <property type="match status" value="1"/>
</dbReference>
<dbReference type="NCBIfam" id="NF007136">
    <property type="entry name" value="PRK09582.1"/>
    <property type="match status" value="1"/>
</dbReference>
<dbReference type="SUPFAM" id="SSF140376">
    <property type="entry name" value="ChaB-like"/>
    <property type="match status" value="1"/>
</dbReference>
<dbReference type="AlphaFoldDB" id="A0A0H3KV61"/>
<accession>A0A0H3KV61</accession>
<dbReference type="PATRIC" id="fig|932677.3.peg.1153"/>
<dbReference type="InterPro" id="IPR037205">
    <property type="entry name" value="ChaB_sf"/>
</dbReference>
<organism evidence="1 2">
    <name type="scientific">Pantoea ananatis (strain AJ13355)</name>
    <dbReference type="NCBI Taxonomy" id="932677"/>
    <lineage>
        <taxon>Bacteria</taxon>
        <taxon>Pseudomonadati</taxon>
        <taxon>Pseudomonadota</taxon>
        <taxon>Gammaproteobacteria</taxon>
        <taxon>Enterobacterales</taxon>
        <taxon>Erwiniaceae</taxon>
        <taxon>Pantoea</taxon>
    </lineage>
</organism>
<dbReference type="Pfam" id="PF06150">
    <property type="entry name" value="ChaB"/>
    <property type="match status" value="1"/>
</dbReference>
<protein>
    <submittedName>
        <fullName evidence="1">Cation transport regulator ChaB</fullName>
    </submittedName>
</protein>
<dbReference type="KEGG" id="paj:PAJ_0999"/>
<sequence>MAMPYDKRSDLPEPVKRVLPAHAQDIYQQAFNHAWTEYKDPDDRRGDESREEVAHKVAWAAVKHEYQKGDDDKWHPKK</sequence>
<evidence type="ECO:0000313" key="2">
    <source>
        <dbReference type="Proteomes" id="UP000006690"/>
    </source>
</evidence>
<dbReference type="HOGENOM" id="CLU_179907_0_0_6"/>